<dbReference type="GO" id="GO:0008299">
    <property type="term" value="P:isoprenoid biosynthetic process"/>
    <property type="evidence" value="ECO:0007669"/>
    <property type="project" value="UniProtKB-ARBA"/>
</dbReference>
<keyword evidence="5 6" id="KW-0456">Lyase</keyword>
<dbReference type="InterPro" id="IPR034686">
    <property type="entry name" value="Terpene_cyclase-like_2"/>
</dbReference>
<comment type="similarity">
    <text evidence="2 6">Belongs to the terpene synthase family.</text>
</comment>
<comment type="caution">
    <text evidence="7">The sequence shown here is derived from an EMBL/GenBank/DDBJ whole genome shotgun (WGS) entry which is preliminary data.</text>
</comment>
<dbReference type="PANTHER" id="PTHR35201">
    <property type="entry name" value="TERPENE SYNTHASE"/>
    <property type="match status" value="1"/>
</dbReference>
<evidence type="ECO:0000256" key="5">
    <source>
        <dbReference type="ARBA" id="ARBA00023239"/>
    </source>
</evidence>
<evidence type="ECO:0000256" key="1">
    <source>
        <dbReference type="ARBA" id="ARBA00001946"/>
    </source>
</evidence>
<dbReference type="Gene3D" id="1.10.600.10">
    <property type="entry name" value="Farnesyl Diphosphate Synthase"/>
    <property type="match status" value="1"/>
</dbReference>
<dbReference type="SUPFAM" id="SSF48576">
    <property type="entry name" value="Terpenoid synthases"/>
    <property type="match status" value="1"/>
</dbReference>
<dbReference type="Pfam" id="PF19086">
    <property type="entry name" value="Terpene_syn_C_2"/>
    <property type="match status" value="2"/>
</dbReference>
<keyword evidence="4 6" id="KW-0460">Magnesium</keyword>
<dbReference type="InterPro" id="IPR008949">
    <property type="entry name" value="Isoprenoid_synthase_dom_sf"/>
</dbReference>
<dbReference type="EMBL" id="CAJNJQ010001300">
    <property type="protein sequence ID" value="CAE7131539.1"/>
    <property type="molecule type" value="Genomic_DNA"/>
</dbReference>
<organism evidence="7 8">
    <name type="scientific">Rhizoctonia solani</name>
    <dbReference type="NCBI Taxonomy" id="456999"/>
    <lineage>
        <taxon>Eukaryota</taxon>
        <taxon>Fungi</taxon>
        <taxon>Dikarya</taxon>
        <taxon>Basidiomycota</taxon>
        <taxon>Agaricomycotina</taxon>
        <taxon>Agaricomycetes</taxon>
        <taxon>Cantharellales</taxon>
        <taxon>Ceratobasidiaceae</taxon>
        <taxon>Rhizoctonia</taxon>
    </lineage>
</organism>
<evidence type="ECO:0000256" key="2">
    <source>
        <dbReference type="ARBA" id="ARBA00006333"/>
    </source>
</evidence>
<accession>A0A8H3E0B3</accession>
<dbReference type="GO" id="GO:0010333">
    <property type="term" value="F:terpene synthase activity"/>
    <property type="evidence" value="ECO:0007669"/>
    <property type="project" value="InterPro"/>
</dbReference>
<gene>
    <name evidence="7" type="ORF">RDB_LOCUS64651</name>
</gene>
<evidence type="ECO:0000256" key="6">
    <source>
        <dbReference type="RuleBase" id="RU366034"/>
    </source>
</evidence>
<proteinExistence type="inferred from homology"/>
<evidence type="ECO:0000313" key="7">
    <source>
        <dbReference type="EMBL" id="CAE7131539.1"/>
    </source>
</evidence>
<evidence type="ECO:0000313" key="8">
    <source>
        <dbReference type="Proteomes" id="UP000663827"/>
    </source>
</evidence>
<comment type="cofactor">
    <cofactor evidence="1 6">
        <name>Mg(2+)</name>
        <dbReference type="ChEBI" id="CHEBI:18420"/>
    </cofactor>
</comment>
<dbReference type="AlphaFoldDB" id="A0A8H3E0B3"/>
<reference evidence="7" key="1">
    <citation type="submission" date="2021-01" db="EMBL/GenBank/DDBJ databases">
        <authorList>
            <person name="Kaushik A."/>
        </authorList>
    </citation>
    <scope>NUCLEOTIDE SEQUENCE</scope>
    <source>
        <strain evidence="7">AG5</strain>
    </source>
</reference>
<dbReference type="PANTHER" id="PTHR35201:SF4">
    <property type="entry name" value="BETA-PINACENE SYNTHASE-RELATED"/>
    <property type="match status" value="1"/>
</dbReference>
<dbReference type="Proteomes" id="UP000663827">
    <property type="component" value="Unassembled WGS sequence"/>
</dbReference>
<evidence type="ECO:0000256" key="4">
    <source>
        <dbReference type="ARBA" id="ARBA00022842"/>
    </source>
</evidence>
<keyword evidence="3 6" id="KW-0479">Metal-binding</keyword>
<dbReference type="GO" id="GO:0046872">
    <property type="term" value="F:metal ion binding"/>
    <property type="evidence" value="ECO:0007669"/>
    <property type="project" value="UniProtKB-KW"/>
</dbReference>
<sequence>MPPNPDCTAASNSSPSCAQIILPDISKYTRQYFDLRCNPFYQLGEAASEAWFDSYGLGYTGILSGTQLDKFFGYRFCLLASLCFPDADLDHLRAAMDYFIWVFTFDDMADLGELNIEEWQRAVDTTMDILHNPDRVQPKLKIAATLQSIFQRMRQNGNSTAIRHFVEATESYTRAITQDMADHYAGHVQTFEEFRKYRRDTSGVKVTLAMLEYAHGINLPDEVMHDAIISELSLAGNEILTWANDIYSFPVSILWFNCNHGLLRIRLSNPCLDPQKEYAQGQTHNLVFVIMWHNQLGLQDALNRAGELIEQRVQDYLVAKAQVPSFGPRLDHEVSRYIQGIEYCVQACIDWSFMNTRYFGANAAKVKEDRVVELDPQMKFGGMARVNHEMIKTATIG</sequence>
<evidence type="ECO:0000256" key="3">
    <source>
        <dbReference type="ARBA" id="ARBA00022723"/>
    </source>
</evidence>
<protein>
    <recommendedName>
        <fullName evidence="6">Terpene synthase</fullName>
        <ecNumber evidence="6">4.2.3.-</ecNumber>
    </recommendedName>
</protein>
<dbReference type="EC" id="4.2.3.-" evidence="6"/>
<name>A0A8H3E0B3_9AGAM</name>